<evidence type="ECO:0000256" key="1">
    <source>
        <dbReference type="ARBA" id="ARBA00007401"/>
    </source>
</evidence>
<dbReference type="Pfam" id="PF02836">
    <property type="entry name" value="Glyco_hydro_2_C"/>
    <property type="match status" value="1"/>
</dbReference>
<evidence type="ECO:0000256" key="3">
    <source>
        <dbReference type="ARBA" id="ARBA00016205"/>
    </source>
</evidence>
<dbReference type="GO" id="GO:0019391">
    <property type="term" value="P:glucuronoside catabolic process"/>
    <property type="evidence" value="ECO:0007669"/>
    <property type="project" value="TreeGrafter"/>
</dbReference>
<sequence length="658" mass="72532">MRSPSLLSLLSLITSSLASPSSPAPNLHSRDATTNLNLSLPQHPLSINLKPQQTSTRDLVSLDGLWSFAIDNTTNSTATPWTSPLPKGLECPVPASYNDIFIDRNIHDHVGWAYYQRTVAIPRGWSGQRYFVRLEAATHHGRVYVNDDLVAEHVGGYTPFEADVTDRVNPGESFRLTIGVNNELTHETIPPGTVEVSEYTGRKVQTYLHDFYNYAGLARSVWLYSVPVEQYIEDITVVPDVDWDEDAETGIVHYTVDTSNGTGSIEITIADEEGNTVTTASGANGTITIPSVHLWQPGSAYLYTFTARILSTSTDPPRVVDTYTLPLGIRTIAIKDAQILLNNAPIYLTGFGKHEDSPIRGKGHDTAYLVHDFELLHWIGANSFRTSHYPYAEEVMEYADRHGILVIDETPAVGLAYSIGGGVSSADSPSTFTPEGINNNTRAAHAQALRELVARDKNHPSVIMWSVANEPASDEEGARAYFEPLATLARELDPAGRPITFANLGQATYATDTISDLFDVLCLNRYFGWYSFTGDLDSAGIALKEELTGWSETYPGKPIIISEYGADTLAGLHSVMGLIWSEEFQIEYLDVYHGVFDTFDNVVGEHVWNFADFQTKEGIQRVDGNKKGVFTRERRPKGAAYALKKRWSGLNNTGLGTE</sequence>
<keyword evidence="4 6" id="KW-0378">Hydrolase</keyword>
<proteinExistence type="inferred from homology"/>
<dbReference type="InterPro" id="IPR036156">
    <property type="entry name" value="Beta-gal/glucu_dom_sf"/>
</dbReference>
<dbReference type="GO" id="GO:0030246">
    <property type="term" value="F:carbohydrate binding"/>
    <property type="evidence" value="ECO:0007669"/>
    <property type="project" value="TreeGrafter"/>
</dbReference>
<evidence type="ECO:0000313" key="12">
    <source>
        <dbReference type="Proteomes" id="UP000256690"/>
    </source>
</evidence>
<dbReference type="InterPro" id="IPR013783">
    <property type="entry name" value="Ig-like_fold"/>
</dbReference>
<evidence type="ECO:0000256" key="2">
    <source>
        <dbReference type="ARBA" id="ARBA00012761"/>
    </source>
</evidence>
<evidence type="ECO:0000313" key="11">
    <source>
        <dbReference type="EMBL" id="RDW65658.1"/>
    </source>
</evidence>
<name>A0A3D8QVD2_9EURO</name>
<dbReference type="InterPro" id="IPR006101">
    <property type="entry name" value="Glyco_hydro_2"/>
</dbReference>
<dbReference type="InterPro" id="IPR023232">
    <property type="entry name" value="Glyco_hydro_2_AS"/>
</dbReference>
<dbReference type="RefSeq" id="XP_026599761.1">
    <property type="nucleotide sequence ID" value="XM_026751413.1"/>
</dbReference>
<dbReference type="GO" id="GO:0004566">
    <property type="term" value="F:beta-glucuronidase activity"/>
    <property type="evidence" value="ECO:0007669"/>
    <property type="project" value="UniProtKB-EC"/>
</dbReference>
<dbReference type="InterPro" id="IPR006102">
    <property type="entry name" value="Ig-like_GH2"/>
</dbReference>
<dbReference type="FunFam" id="2.60.40.10:FF:001198">
    <property type="entry name" value="Beta-glucuronidase UidA"/>
    <property type="match status" value="1"/>
</dbReference>
<dbReference type="FunFam" id="3.20.20.80:FF:000080">
    <property type="entry name" value="Beta-glucuronidase UidA"/>
    <property type="match status" value="1"/>
</dbReference>
<evidence type="ECO:0000256" key="4">
    <source>
        <dbReference type="ARBA" id="ARBA00022801"/>
    </source>
</evidence>
<dbReference type="Pfam" id="PF02837">
    <property type="entry name" value="Glyco_hydro_2_N"/>
    <property type="match status" value="1"/>
</dbReference>
<dbReference type="InterPro" id="IPR023230">
    <property type="entry name" value="Glyco_hydro_2_CS"/>
</dbReference>
<dbReference type="STRING" id="1810919.A0A3D8QVD2"/>
<dbReference type="Gene3D" id="2.60.120.260">
    <property type="entry name" value="Galactose-binding domain-like"/>
    <property type="match status" value="1"/>
</dbReference>
<dbReference type="PANTHER" id="PTHR10066">
    <property type="entry name" value="BETA-GLUCURONIDASE"/>
    <property type="match status" value="1"/>
</dbReference>
<dbReference type="EMBL" id="PVWQ01000013">
    <property type="protein sequence ID" value="RDW65658.1"/>
    <property type="molecule type" value="Genomic_DNA"/>
</dbReference>
<keyword evidence="12" id="KW-1185">Reference proteome</keyword>
<dbReference type="Gene3D" id="3.20.20.80">
    <property type="entry name" value="Glycosidases"/>
    <property type="match status" value="1"/>
</dbReference>
<dbReference type="GO" id="GO:0005975">
    <property type="term" value="P:carbohydrate metabolic process"/>
    <property type="evidence" value="ECO:0007669"/>
    <property type="project" value="InterPro"/>
</dbReference>
<keyword evidence="5 6" id="KW-0326">Glycosidase</keyword>
<comment type="similarity">
    <text evidence="1 6">Belongs to the glycosyl hydrolase 2 family.</text>
</comment>
<evidence type="ECO:0000259" key="8">
    <source>
        <dbReference type="Pfam" id="PF00703"/>
    </source>
</evidence>
<feature type="domain" description="Glycoside hydrolase family 2 catalytic" evidence="9">
    <location>
        <begin position="332"/>
        <end position="651"/>
    </location>
</feature>
<comment type="caution">
    <text evidence="11">The sequence shown here is derived from an EMBL/GenBank/DDBJ whole genome shotgun (WGS) entry which is preliminary data.</text>
</comment>
<dbReference type="GeneID" id="38119767"/>
<organism evidence="11 12">
    <name type="scientific">Aspergillus mulundensis</name>
    <dbReference type="NCBI Taxonomy" id="1810919"/>
    <lineage>
        <taxon>Eukaryota</taxon>
        <taxon>Fungi</taxon>
        <taxon>Dikarya</taxon>
        <taxon>Ascomycota</taxon>
        <taxon>Pezizomycotina</taxon>
        <taxon>Eurotiomycetes</taxon>
        <taxon>Eurotiomycetidae</taxon>
        <taxon>Eurotiales</taxon>
        <taxon>Aspergillaceae</taxon>
        <taxon>Aspergillus</taxon>
        <taxon>Aspergillus subgen. Nidulantes</taxon>
    </lineage>
</organism>
<dbReference type="SUPFAM" id="SSF49303">
    <property type="entry name" value="beta-Galactosidase/glucuronidase domain"/>
    <property type="match status" value="1"/>
</dbReference>
<dbReference type="SUPFAM" id="SSF51445">
    <property type="entry name" value="(Trans)glycosidases"/>
    <property type="match status" value="1"/>
</dbReference>
<feature type="chain" id="PRO_5017718595" description="Beta-glucuronidase" evidence="7">
    <location>
        <begin position="19"/>
        <end position="658"/>
    </location>
</feature>
<keyword evidence="7" id="KW-0732">Signal</keyword>
<dbReference type="EC" id="3.2.1.31" evidence="2"/>
<dbReference type="InterPro" id="IPR017853">
    <property type="entry name" value="GH"/>
</dbReference>
<feature type="domain" description="Glycoside hydrolase family 2 immunoglobulin-like beta-sandwich" evidence="8">
    <location>
        <begin position="231"/>
        <end position="330"/>
    </location>
</feature>
<dbReference type="Gene3D" id="2.60.40.10">
    <property type="entry name" value="Immunoglobulins"/>
    <property type="match status" value="1"/>
</dbReference>
<reference evidence="11 12" key="1">
    <citation type="journal article" date="2018" name="IMA Fungus">
        <title>IMA Genome-F 9: Draft genome sequence of Annulohypoxylon stygium, Aspergillus mulundensis, Berkeleyomyces basicola (syn. Thielaviopsis basicola), Ceratocystis smalleyi, two Cercospora beticola strains, Coleophoma cylindrospora, Fusarium fracticaudum, Phialophora cf. hyalina, and Morchella septimelata.</title>
        <authorList>
            <person name="Wingfield B.D."/>
            <person name="Bills G.F."/>
            <person name="Dong Y."/>
            <person name="Huang W."/>
            <person name="Nel W.J."/>
            <person name="Swalarsk-Parry B.S."/>
            <person name="Vaghefi N."/>
            <person name="Wilken P.M."/>
            <person name="An Z."/>
            <person name="de Beer Z.W."/>
            <person name="De Vos L."/>
            <person name="Chen L."/>
            <person name="Duong T.A."/>
            <person name="Gao Y."/>
            <person name="Hammerbacher A."/>
            <person name="Kikkert J.R."/>
            <person name="Li Y."/>
            <person name="Li H."/>
            <person name="Li K."/>
            <person name="Li Q."/>
            <person name="Liu X."/>
            <person name="Ma X."/>
            <person name="Naidoo K."/>
            <person name="Pethybridge S.J."/>
            <person name="Sun J."/>
            <person name="Steenkamp E.T."/>
            <person name="van der Nest M.A."/>
            <person name="van Wyk S."/>
            <person name="Wingfield M.J."/>
            <person name="Xiong C."/>
            <person name="Yue Q."/>
            <person name="Zhang X."/>
        </authorList>
    </citation>
    <scope>NUCLEOTIDE SEQUENCE [LARGE SCALE GENOMIC DNA]</scope>
    <source>
        <strain evidence="11 12">DSM 5745</strain>
    </source>
</reference>
<dbReference type="PRINTS" id="PR00132">
    <property type="entry name" value="GLHYDRLASE2"/>
</dbReference>
<dbReference type="SUPFAM" id="SSF49785">
    <property type="entry name" value="Galactose-binding domain-like"/>
    <property type="match status" value="1"/>
</dbReference>
<gene>
    <name evidence="11" type="ORF">DSM5745_09397</name>
</gene>
<dbReference type="Pfam" id="PF00703">
    <property type="entry name" value="Glyco_hydro_2"/>
    <property type="match status" value="1"/>
</dbReference>
<dbReference type="PROSITE" id="PS00719">
    <property type="entry name" value="GLYCOSYL_HYDROL_F2_1"/>
    <property type="match status" value="1"/>
</dbReference>
<protein>
    <recommendedName>
        <fullName evidence="3">Beta-glucuronidase</fullName>
        <ecNumber evidence="2">3.2.1.31</ecNumber>
    </recommendedName>
</protein>
<dbReference type="PANTHER" id="PTHR10066:SF67">
    <property type="entry name" value="BETA-GLUCURONIDASE"/>
    <property type="match status" value="1"/>
</dbReference>
<evidence type="ECO:0000256" key="5">
    <source>
        <dbReference type="ARBA" id="ARBA00023295"/>
    </source>
</evidence>
<dbReference type="InterPro" id="IPR006103">
    <property type="entry name" value="Glyco_hydro_2_cat"/>
</dbReference>
<evidence type="ECO:0000259" key="9">
    <source>
        <dbReference type="Pfam" id="PF02836"/>
    </source>
</evidence>
<feature type="domain" description="Glycosyl hydrolases family 2 sugar binding" evidence="10">
    <location>
        <begin position="60"/>
        <end position="227"/>
    </location>
</feature>
<dbReference type="PROSITE" id="PS00608">
    <property type="entry name" value="GLYCOSYL_HYDROL_F2_2"/>
    <property type="match status" value="1"/>
</dbReference>
<dbReference type="InterPro" id="IPR006104">
    <property type="entry name" value="Glyco_hydro_2_N"/>
</dbReference>
<feature type="signal peptide" evidence="7">
    <location>
        <begin position="1"/>
        <end position="18"/>
    </location>
</feature>
<evidence type="ECO:0000259" key="10">
    <source>
        <dbReference type="Pfam" id="PF02837"/>
    </source>
</evidence>
<dbReference type="UniPathway" id="UPA00280"/>
<dbReference type="InterPro" id="IPR008979">
    <property type="entry name" value="Galactose-bd-like_sf"/>
</dbReference>
<dbReference type="Proteomes" id="UP000256690">
    <property type="component" value="Unassembled WGS sequence"/>
</dbReference>
<dbReference type="NCBIfam" id="NF007538">
    <property type="entry name" value="PRK10150.1"/>
    <property type="match status" value="1"/>
</dbReference>
<dbReference type="AlphaFoldDB" id="A0A3D8QVD2"/>
<dbReference type="OrthoDB" id="408532at2759"/>
<accession>A0A3D8QVD2</accession>
<evidence type="ECO:0000256" key="7">
    <source>
        <dbReference type="SAM" id="SignalP"/>
    </source>
</evidence>
<evidence type="ECO:0000256" key="6">
    <source>
        <dbReference type="RuleBase" id="RU361154"/>
    </source>
</evidence>